<organism evidence="1 2">
    <name type="scientific">Armillaria gallica</name>
    <name type="common">Bulbous honey fungus</name>
    <name type="synonym">Armillaria bulbosa</name>
    <dbReference type="NCBI Taxonomy" id="47427"/>
    <lineage>
        <taxon>Eukaryota</taxon>
        <taxon>Fungi</taxon>
        <taxon>Dikarya</taxon>
        <taxon>Basidiomycota</taxon>
        <taxon>Agaricomycotina</taxon>
        <taxon>Agaricomycetes</taxon>
        <taxon>Agaricomycetidae</taxon>
        <taxon>Agaricales</taxon>
        <taxon>Marasmiineae</taxon>
        <taxon>Physalacriaceae</taxon>
        <taxon>Armillaria</taxon>
    </lineage>
</organism>
<dbReference type="Proteomes" id="UP000217790">
    <property type="component" value="Unassembled WGS sequence"/>
</dbReference>
<evidence type="ECO:0000313" key="1">
    <source>
        <dbReference type="EMBL" id="PBK87165.1"/>
    </source>
</evidence>
<gene>
    <name evidence="1" type="ORF">ARMGADRAFT_1035061</name>
</gene>
<evidence type="ECO:0000313" key="2">
    <source>
        <dbReference type="Proteomes" id="UP000217790"/>
    </source>
</evidence>
<name>A0A2H3CVY2_ARMGA</name>
<dbReference type="InParanoid" id="A0A2H3CVY2"/>
<dbReference type="EMBL" id="KZ293680">
    <property type="protein sequence ID" value="PBK87165.1"/>
    <property type="molecule type" value="Genomic_DNA"/>
</dbReference>
<proteinExistence type="predicted"/>
<protein>
    <submittedName>
        <fullName evidence="1">Uncharacterized protein</fullName>
    </submittedName>
</protein>
<reference evidence="2" key="1">
    <citation type="journal article" date="2017" name="Nat. Ecol. Evol.">
        <title>Genome expansion and lineage-specific genetic innovations in the forest pathogenic fungi Armillaria.</title>
        <authorList>
            <person name="Sipos G."/>
            <person name="Prasanna A.N."/>
            <person name="Walter M.C."/>
            <person name="O'Connor E."/>
            <person name="Balint B."/>
            <person name="Krizsan K."/>
            <person name="Kiss B."/>
            <person name="Hess J."/>
            <person name="Varga T."/>
            <person name="Slot J."/>
            <person name="Riley R."/>
            <person name="Boka B."/>
            <person name="Rigling D."/>
            <person name="Barry K."/>
            <person name="Lee J."/>
            <person name="Mihaltcheva S."/>
            <person name="LaButti K."/>
            <person name="Lipzen A."/>
            <person name="Waldron R."/>
            <person name="Moloney N.M."/>
            <person name="Sperisen C."/>
            <person name="Kredics L."/>
            <person name="Vagvoelgyi C."/>
            <person name="Patrignani A."/>
            <person name="Fitzpatrick D."/>
            <person name="Nagy I."/>
            <person name="Doyle S."/>
            <person name="Anderson J.B."/>
            <person name="Grigoriev I.V."/>
            <person name="Gueldener U."/>
            <person name="Muensterkoetter M."/>
            <person name="Nagy L.G."/>
        </authorList>
    </citation>
    <scope>NUCLEOTIDE SEQUENCE [LARGE SCALE GENOMIC DNA]</scope>
    <source>
        <strain evidence="2">Ar21-2</strain>
    </source>
</reference>
<dbReference type="AlphaFoldDB" id="A0A2H3CVY2"/>
<keyword evidence="2" id="KW-1185">Reference proteome</keyword>
<accession>A0A2H3CVY2</accession>
<sequence>MSSASFINEIKLTQSEAVRNKAPSKLVVPYGSWVKPKKCGNFGSRTMAIAFTRGWLPQPVYWRDPWTRIGSCLGGLEETNARTYQAIHVFEMSDLIGLEMQPMGVASTSLNNLVHRMGEKSPRSCELAENDRDIYRHCMKRRWAGHALRTGWWTWNATEGHEWALSSEACLPWKSDDYKMSLCRGHEWPRIATSDQSWSPKATGCHGIPLMTTGHHGKSNLSGAYNADTGNDEGLSRCETTWRTTSWKTFFGATDAGIEVINTSDWLRKLPRICPRPLLKFNYIVREGSREISVDVRGTRMDMRERLLLSERNGMDGRGLRCMAAKEGKDEAFGNDF</sequence>